<name>A0A8S5MIV8_9CAUD</name>
<protein>
    <submittedName>
        <fullName evidence="1">Uncharacterized protein</fullName>
    </submittedName>
</protein>
<reference evidence="1" key="1">
    <citation type="journal article" date="2021" name="Proc. Natl. Acad. Sci. U.S.A.">
        <title>A Catalog of Tens of Thousands of Viruses from Human Metagenomes Reveals Hidden Associations with Chronic Diseases.</title>
        <authorList>
            <person name="Tisza M.J."/>
            <person name="Buck C.B."/>
        </authorList>
    </citation>
    <scope>NUCLEOTIDE SEQUENCE</scope>
    <source>
        <strain evidence="1">CtcfK29</strain>
    </source>
</reference>
<dbReference type="EMBL" id="BK014916">
    <property type="protein sequence ID" value="DAD82321.1"/>
    <property type="molecule type" value="Genomic_DNA"/>
</dbReference>
<proteinExistence type="predicted"/>
<accession>A0A8S5MIV8</accession>
<sequence length="37" mass="4337">MECDSYAAIEETKMRDSERQTLQNMLSKAVDWIDSKI</sequence>
<organism evidence="1">
    <name type="scientific">CrAss-like virus sp. ctcfK29</name>
    <dbReference type="NCBI Taxonomy" id="2826827"/>
    <lineage>
        <taxon>Viruses</taxon>
        <taxon>Duplodnaviria</taxon>
        <taxon>Heunggongvirae</taxon>
        <taxon>Uroviricota</taxon>
        <taxon>Caudoviricetes</taxon>
        <taxon>Crassvirales</taxon>
    </lineage>
</organism>
<evidence type="ECO:0000313" key="1">
    <source>
        <dbReference type="EMBL" id="DAD82321.1"/>
    </source>
</evidence>